<dbReference type="Pfam" id="PF11176">
    <property type="entry name" value="Tma16"/>
    <property type="match status" value="1"/>
</dbReference>
<proteinExistence type="inferred from homology"/>
<sequence length="189" mass="21842">MPISKSLSKIQKNIKGDGKKHTIHPKGRKFHQLTRATLREDKIAAKKRAHNEKRSNELARVKFVQDVTNSEAFKDKKVFDFDEIVIFLKQFIARDDEELEELKQKRRSNRPPSNRQLILQQKRDLEEKELRSGFLVPDLTDAENVTFLRNWNQTFGSLSTLKLIRVNDNGQKVVGGSKSTASKVDVNMN</sequence>
<dbReference type="AlphaFoldDB" id="A0A1G4MHR9"/>
<dbReference type="Gene3D" id="1.20.1440.170">
    <property type="entry name" value="Translation machinery-associated protein 16-like"/>
    <property type="match status" value="1"/>
</dbReference>
<dbReference type="GO" id="GO:0005634">
    <property type="term" value="C:nucleus"/>
    <property type="evidence" value="ECO:0007669"/>
    <property type="project" value="TreeGrafter"/>
</dbReference>
<protein>
    <submittedName>
        <fullName evidence="2">LAFE_0G08196g1_1</fullName>
    </submittedName>
</protein>
<evidence type="ECO:0000313" key="3">
    <source>
        <dbReference type="Proteomes" id="UP000190831"/>
    </source>
</evidence>
<dbReference type="Proteomes" id="UP000190831">
    <property type="component" value="Chromosome G"/>
</dbReference>
<comment type="similarity">
    <text evidence="1">Belongs to the TMA16 family.</text>
</comment>
<evidence type="ECO:0000313" key="2">
    <source>
        <dbReference type="EMBL" id="SCW03337.1"/>
    </source>
</evidence>
<dbReference type="STRING" id="4955.A0A1G4MHR9"/>
<dbReference type="PANTHER" id="PTHR13349">
    <property type="entry name" value="TRANSLATION MACHINERY-ASSOCIATED PROTEIN 16"/>
    <property type="match status" value="1"/>
</dbReference>
<evidence type="ECO:0000256" key="1">
    <source>
        <dbReference type="ARBA" id="ARBA00034127"/>
    </source>
</evidence>
<dbReference type="OMA" id="FWMPDLS"/>
<dbReference type="OrthoDB" id="270284at2759"/>
<dbReference type="InterPro" id="IPR038356">
    <property type="entry name" value="Tma16_sf"/>
</dbReference>
<dbReference type="InterPro" id="IPR021346">
    <property type="entry name" value="Tma16"/>
</dbReference>
<organism evidence="2 3">
    <name type="scientific">Lachancea fermentati</name>
    <name type="common">Zygosaccharomyces fermentati</name>
    <dbReference type="NCBI Taxonomy" id="4955"/>
    <lineage>
        <taxon>Eukaryota</taxon>
        <taxon>Fungi</taxon>
        <taxon>Dikarya</taxon>
        <taxon>Ascomycota</taxon>
        <taxon>Saccharomycotina</taxon>
        <taxon>Saccharomycetes</taxon>
        <taxon>Saccharomycetales</taxon>
        <taxon>Saccharomycetaceae</taxon>
        <taxon>Lachancea</taxon>
    </lineage>
</organism>
<keyword evidence="3" id="KW-1185">Reference proteome</keyword>
<reference evidence="2 3" key="1">
    <citation type="submission" date="2016-03" db="EMBL/GenBank/DDBJ databases">
        <authorList>
            <person name="Devillers H."/>
        </authorList>
    </citation>
    <scope>NUCLEOTIDE SEQUENCE [LARGE SCALE GENOMIC DNA]</scope>
    <source>
        <strain evidence="2">CBS 6772</strain>
    </source>
</reference>
<accession>A0A1G4MHR9</accession>
<dbReference type="PANTHER" id="PTHR13349:SF2">
    <property type="entry name" value="TRANSLATION MACHINERY-ASSOCIATED PROTEIN 16"/>
    <property type="match status" value="1"/>
</dbReference>
<name>A0A1G4MHR9_LACFM</name>
<gene>
    <name evidence="2" type="ORF">LAFE_0G08196G</name>
</gene>
<dbReference type="EMBL" id="LT598486">
    <property type="protein sequence ID" value="SCW03337.1"/>
    <property type="molecule type" value="Genomic_DNA"/>
</dbReference>